<dbReference type="AlphaFoldDB" id="A0AAV8XBF1"/>
<evidence type="ECO:0000313" key="2">
    <source>
        <dbReference type="Proteomes" id="UP001162162"/>
    </source>
</evidence>
<reference evidence="1" key="1">
    <citation type="journal article" date="2023" name="Insect Mol. Biol.">
        <title>Genome sequencing provides insights into the evolution of gene families encoding plant cell wall-degrading enzymes in longhorned beetles.</title>
        <authorList>
            <person name="Shin N.R."/>
            <person name="Okamura Y."/>
            <person name="Kirsch R."/>
            <person name="Pauchet Y."/>
        </authorList>
    </citation>
    <scope>NUCLEOTIDE SEQUENCE</scope>
    <source>
        <strain evidence="1">AMC_N1</strain>
    </source>
</reference>
<dbReference type="Proteomes" id="UP001162162">
    <property type="component" value="Unassembled WGS sequence"/>
</dbReference>
<dbReference type="InterPro" id="IPR036397">
    <property type="entry name" value="RNaseH_sf"/>
</dbReference>
<gene>
    <name evidence="1" type="ORF">NQ318_018408</name>
</gene>
<dbReference type="Gene3D" id="3.30.420.10">
    <property type="entry name" value="Ribonuclease H-like superfamily/Ribonuclease H"/>
    <property type="match status" value="1"/>
</dbReference>
<name>A0AAV8XBF1_9CUCU</name>
<dbReference type="PANTHER" id="PTHR47326:SF1">
    <property type="entry name" value="HTH PSQ-TYPE DOMAIN-CONTAINING PROTEIN"/>
    <property type="match status" value="1"/>
</dbReference>
<comment type="caution">
    <text evidence="1">The sequence shown here is derived from an EMBL/GenBank/DDBJ whole genome shotgun (WGS) entry which is preliminary data.</text>
</comment>
<dbReference type="EMBL" id="JAPWTK010000833">
    <property type="protein sequence ID" value="KAJ8935781.1"/>
    <property type="molecule type" value="Genomic_DNA"/>
</dbReference>
<organism evidence="1 2">
    <name type="scientific">Aromia moschata</name>
    <dbReference type="NCBI Taxonomy" id="1265417"/>
    <lineage>
        <taxon>Eukaryota</taxon>
        <taxon>Metazoa</taxon>
        <taxon>Ecdysozoa</taxon>
        <taxon>Arthropoda</taxon>
        <taxon>Hexapoda</taxon>
        <taxon>Insecta</taxon>
        <taxon>Pterygota</taxon>
        <taxon>Neoptera</taxon>
        <taxon>Endopterygota</taxon>
        <taxon>Coleoptera</taxon>
        <taxon>Polyphaga</taxon>
        <taxon>Cucujiformia</taxon>
        <taxon>Chrysomeloidea</taxon>
        <taxon>Cerambycidae</taxon>
        <taxon>Cerambycinae</taxon>
        <taxon>Callichromatini</taxon>
        <taxon>Aromia</taxon>
    </lineage>
</organism>
<protein>
    <recommendedName>
        <fullName evidence="3">Transposase</fullName>
    </recommendedName>
</protein>
<evidence type="ECO:0008006" key="3">
    <source>
        <dbReference type="Google" id="ProtNLM"/>
    </source>
</evidence>
<proteinExistence type="predicted"/>
<dbReference type="GO" id="GO:0003676">
    <property type="term" value="F:nucleic acid binding"/>
    <property type="evidence" value="ECO:0007669"/>
    <property type="project" value="InterPro"/>
</dbReference>
<keyword evidence="2" id="KW-1185">Reference proteome</keyword>
<accession>A0AAV8XBF1</accession>
<evidence type="ECO:0000313" key="1">
    <source>
        <dbReference type="EMBL" id="KAJ8935781.1"/>
    </source>
</evidence>
<dbReference type="PANTHER" id="PTHR47326">
    <property type="entry name" value="TRANSPOSABLE ELEMENT TC3 TRANSPOSASE-LIKE PROTEIN"/>
    <property type="match status" value="1"/>
</dbReference>
<sequence length="261" mass="30603">MIRRPISQRQGHKCKIKQRGTDIEEIKEAERKVKILSQRDPTLNSNDDKLRQKLEDMFKIMLVIWCQERRALNITAPLRQGCGDKTRTQKQVCEILNTKYPDRRISQSTILEYRNPHWMMEANTQYPEKVNVWVGIINSQIIGPYFFDGTLTGARYLDFLQNFLVPELRMLFPGDDNPNEIDRNIRDQKKWAAKDDYKETGDSRWAEEGLSILIKTFEIAPRTCLQSLSPTNFQILGNGLEVEFRFSIDRPHWVPAISRAF</sequence>
<feature type="non-terminal residue" evidence="1">
    <location>
        <position position="261"/>
    </location>
</feature>